<feature type="compositionally biased region" description="Low complexity" evidence="1">
    <location>
        <begin position="688"/>
        <end position="701"/>
    </location>
</feature>
<feature type="compositionally biased region" description="Low complexity" evidence="1">
    <location>
        <begin position="662"/>
        <end position="681"/>
    </location>
</feature>
<feature type="region of interest" description="Disordered" evidence="1">
    <location>
        <begin position="752"/>
        <end position="782"/>
    </location>
</feature>
<evidence type="ECO:0000313" key="3">
    <source>
        <dbReference type="EMBL" id="OAQ32858.1"/>
    </source>
</evidence>
<feature type="region of interest" description="Disordered" evidence="1">
    <location>
        <begin position="804"/>
        <end position="907"/>
    </location>
</feature>
<feature type="compositionally biased region" description="Low complexity" evidence="1">
    <location>
        <begin position="82"/>
        <end position="99"/>
    </location>
</feature>
<feature type="transmembrane region" description="Helical" evidence="2">
    <location>
        <begin position="183"/>
        <end position="206"/>
    </location>
</feature>
<sequence length="907" mass="96200">MENNLAVQAKQALTSLYHWVFDHQPHLQTDKQPTTVSSVVSQAAALASSYVEWYLNPSHTQQQHPAEHSLYMHYQPPHQHHSSAAPSSSSSSSSSTSGPAHHHNAEGSSSFFYRNNLDGSSQNPIVAFFQSITHPDRTWQSWDPVASFDSFLWNYTPDIHSLQVRVLDGLGGLSEKYNIDPRILALVVALPLVMVLLAACAVMGAGNSSEDGPSRPSFPGQKTDPTLVDGGSKGKQKQQQGAGRGGSKQQQQGTGGSPISEASSKRGVKKQGGPSDGASQYLLGTNRGVSSWSALLGSMGFRGGEILDYKPLDIVASFKDGTKTNTENPEKDTVGSVFESMSTLGSEMMKRIPYQHILDQDIAQLLGSDFLDSDNPGDEEGSSSVSVDNSSKKPFRSGDHTNAKAEPEIATQKLSKGAAGSDNLKEPVASDRGVNSVESTKAPESAKAQPAIHKLKEEMQEQEQDKPEQHIQKQEKNSGRQSGQGLAGPGADDSIKPPQRVASIPPPLRTRTPRPSGSFKESDRPKVQHLTHAPATAAKLSTHQTTGNIGRDIGSKVFGFVQDSQLLRNMDSISGGLLGSAVATIAALASTAEATAGIIKNNLPDSVADFTDELRESFDHAMRVQDSNDAEGSNKKAWGVRDAISKIIQEDEDDNVDSTQNHATTPSASSAAPTHKASTAASPPPTPSKATTTTTTTTTTTGKIRVPLPSGGPKTPASTPAAGVKTHPAEDISARHTGPVASRIVGIDEGFVLPSEAEEKETNSRSSSRGFPMSEKALSQIDKSLSEELASAMETGQRPSYADVAAAGAGVVPSAHTEHEDEDYYLEDEEDSGEEADNDEEEAGGAVEEDDDGEDTDTFVVTKDAAGPIASRARQQEHRPPPAEGSSLTESKLLGYAQQGPCSRDDG</sequence>
<organism evidence="3 4">
    <name type="scientific">Linnemannia elongata AG-77</name>
    <dbReference type="NCBI Taxonomy" id="1314771"/>
    <lineage>
        <taxon>Eukaryota</taxon>
        <taxon>Fungi</taxon>
        <taxon>Fungi incertae sedis</taxon>
        <taxon>Mucoromycota</taxon>
        <taxon>Mortierellomycotina</taxon>
        <taxon>Mortierellomycetes</taxon>
        <taxon>Mortierellales</taxon>
        <taxon>Mortierellaceae</taxon>
        <taxon>Linnemannia</taxon>
    </lineage>
</organism>
<dbReference type="OrthoDB" id="2450040at2759"/>
<proteinExistence type="predicted"/>
<feature type="region of interest" description="Disordered" evidence="1">
    <location>
        <begin position="369"/>
        <end position="531"/>
    </location>
</feature>
<keyword evidence="2" id="KW-0812">Transmembrane</keyword>
<feature type="compositionally biased region" description="Low complexity" evidence="1">
    <location>
        <begin position="237"/>
        <end position="252"/>
    </location>
</feature>
<feature type="compositionally biased region" description="Basic and acidic residues" evidence="1">
    <location>
        <begin position="454"/>
        <end position="478"/>
    </location>
</feature>
<evidence type="ECO:0000256" key="1">
    <source>
        <dbReference type="SAM" id="MobiDB-lite"/>
    </source>
</evidence>
<name>A0A197K6R1_9FUNG</name>
<feature type="region of interest" description="Disordered" evidence="1">
    <location>
        <begin position="649"/>
        <end position="731"/>
    </location>
</feature>
<accession>A0A197K6R1</accession>
<keyword evidence="4" id="KW-1185">Reference proteome</keyword>
<protein>
    <submittedName>
        <fullName evidence="3">Uncharacterized protein</fullName>
    </submittedName>
</protein>
<evidence type="ECO:0000313" key="4">
    <source>
        <dbReference type="Proteomes" id="UP000078512"/>
    </source>
</evidence>
<feature type="compositionally biased region" description="Basic and acidic residues" evidence="1">
    <location>
        <begin position="396"/>
        <end position="407"/>
    </location>
</feature>
<feature type="compositionally biased region" description="Acidic residues" evidence="1">
    <location>
        <begin position="820"/>
        <end position="857"/>
    </location>
</feature>
<reference evidence="3 4" key="1">
    <citation type="submission" date="2016-05" db="EMBL/GenBank/DDBJ databases">
        <title>Genome sequencing reveals origins of a unique bacterial endosymbiosis in the earliest lineages of terrestrial Fungi.</title>
        <authorList>
            <consortium name="DOE Joint Genome Institute"/>
            <person name="Uehling J."/>
            <person name="Gryganskyi A."/>
            <person name="Hameed K."/>
            <person name="Tschaplinski T."/>
            <person name="Misztal P."/>
            <person name="Wu S."/>
            <person name="Desiro A."/>
            <person name="Vande Pol N."/>
            <person name="Du Z.-Y."/>
            <person name="Zienkiewicz A."/>
            <person name="Zienkiewicz K."/>
            <person name="Morin E."/>
            <person name="Tisserant E."/>
            <person name="Splivallo R."/>
            <person name="Hainaut M."/>
            <person name="Henrissat B."/>
            <person name="Ohm R."/>
            <person name="Kuo A."/>
            <person name="Yan J."/>
            <person name="Lipzen A."/>
            <person name="Nolan M."/>
            <person name="Labutti K."/>
            <person name="Barry K."/>
            <person name="Goldstein A."/>
            <person name="Labbe J."/>
            <person name="Schadt C."/>
            <person name="Tuskan G."/>
            <person name="Grigoriev I."/>
            <person name="Martin F."/>
            <person name="Vilgalys R."/>
            <person name="Bonito G."/>
        </authorList>
    </citation>
    <scope>NUCLEOTIDE SEQUENCE [LARGE SCALE GENOMIC DNA]</scope>
    <source>
        <strain evidence="3 4">AG-77</strain>
    </source>
</reference>
<keyword evidence="2" id="KW-0472">Membrane</keyword>
<keyword evidence="2" id="KW-1133">Transmembrane helix</keyword>
<dbReference type="Proteomes" id="UP000078512">
    <property type="component" value="Unassembled WGS sequence"/>
</dbReference>
<feature type="region of interest" description="Disordered" evidence="1">
    <location>
        <begin position="76"/>
        <end position="105"/>
    </location>
</feature>
<gene>
    <name evidence="3" type="ORF">K457DRAFT_123036</name>
</gene>
<evidence type="ECO:0000256" key="2">
    <source>
        <dbReference type="SAM" id="Phobius"/>
    </source>
</evidence>
<dbReference type="AlphaFoldDB" id="A0A197K6R1"/>
<dbReference type="EMBL" id="KV442023">
    <property type="protein sequence ID" value="OAQ32858.1"/>
    <property type="molecule type" value="Genomic_DNA"/>
</dbReference>
<feature type="region of interest" description="Disordered" evidence="1">
    <location>
        <begin position="206"/>
        <end position="282"/>
    </location>
</feature>
<feature type="compositionally biased region" description="Acidic residues" evidence="1">
    <location>
        <begin position="371"/>
        <end position="381"/>
    </location>
</feature>